<evidence type="ECO:0000313" key="1">
    <source>
        <dbReference type="EMBL" id="SHK25651.1"/>
    </source>
</evidence>
<sequence length="170" mass="18346">MTRWGRVGLLGLAVLSAGCQDAGLEALERRLEAWRVDAVAPARQALPAAPEEEVMSYRFADAPSPFAVPESGEGRADVGEVASREVSRTPLEDLTIEALNLVGILRIADEAWALVRTPEGRVHRVGVGARLGRHRGRIVAIGEAEVRLVVRHPDGNGDWSERDVTLALDS</sequence>
<dbReference type="EMBL" id="FRAL01000002">
    <property type="protein sequence ID" value="SHK25651.1"/>
    <property type="molecule type" value="Genomic_DNA"/>
</dbReference>
<dbReference type="OrthoDB" id="5296580at2"/>
<name>A0A1M6QZH9_9GAMM</name>
<keyword evidence="2" id="KW-1185">Reference proteome</keyword>
<dbReference type="PROSITE" id="PS51257">
    <property type="entry name" value="PROKAR_LIPOPROTEIN"/>
    <property type="match status" value="1"/>
</dbReference>
<dbReference type="Gene3D" id="2.30.30.830">
    <property type="match status" value="1"/>
</dbReference>
<organism evidence="1 2">
    <name type="scientific">Halomonas caseinilytica</name>
    <dbReference type="NCBI Taxonomy" id="438744"/>
    <lineage>
        <taxon>Bacteria</taxon>
        <taxon>Pseudomonadati</taxon>
        <taxon>Pseudomonadota</taxon>
        <taxon>Gammaproteobacteria</taxon>
        <taxon>Oceanospirillales</taxon>
        <taxon>Halomonadaceae</taxon>
        <taxon>Halomonas</taxon>
    </lineage>
</organism>
<protein>
    <submittedName>
        <fullName evidence="1">Type IV pilus assembly protein PilP</fullName>
    </submittedName>
</protein>
<dbReference type="AlphaFoldDB" id="A0A1M6QZH9"/>
<dbReference type="Proteomes" id="UP000184248">
    <property type="component" value="Unassembled WGS sequence"/>
</dbReference>
<dbReference type="Pfam" id="PF04351">
    <property type="entry name" value="PilP"/>
    <property type="match status" value="1"/>
</dbReference>
<gene>
    <name evidence="1" type="ORF">SAMN05192556_102177</name>
</gene>
<accession>A0A1M6QZH9</accession>
<proteinExistence type="predicted"/>
<evidence type="ECO:0000313" key="2">
    <source>
        <dbReference type="Proteomes" id="UP000184248"/>
    </source>
</evidence>
<dbReference type="RefSeq" id="WP_064699610.1">
    <property type="nucleotide sequence ID" value="NZ_BDEO01000007.1"/>
</dbReference>
<dbReference type="InterPro" id="IPR007446">
    <property type="entry name" value="PilP"/>
</dbReference>
<reference evidence="2" key="1">
    <citation type="submission" date="2016-11" db="EMBL/GenBank/DDBJ databases">
        <authorList>
            <person name="Varghese N."/>
            <person name="Submissions S."/>
        </authorList>
    </citation>
    <scope>NUCLEOTIDE SEQUENCE [LARGE SCALE GENOMIC DNA]</scope>
    <source>
        <strain evidence="2">ALO Sharm</strain>
    </source>
</reference>